<evidence type="ECO:0000313" key="3">
    <source>
        <dbReference type="Proteomes" id="UP000270094"/>
    </source>
</evidence>
<keyword evidence="1" id="KW-0067">ATP-binding</keyword>
<dbReference type="OrthoDB" id="5835922at2759"/>
<evidence type="ECO:0000313" key="2">
    <source>
        <dbReference type="EMBL" id="VDM69633.1"/>
    </source>
</evidence>
<keyword evidence="3" id="KW-1185">Reference proteome</keyword>
<sequence>MIYEKSGKTYVDPKHKFESAAAMFEHHMQNTFVEIKLTRGIGLTSWEFEHKNVRVGKTIGRGQYAEVKKGKLLLKTGIVVSVAVKSVR</sequence>
<evidence type="ECO:0000256" key="1">
    <source>
        <dbReference type="PROSITE-ProRule" id="PRU10141"/>
    </source>
</evidence>
<feature type="binding site" evidence="1">
    <location>
        <position position="85"/>
    </location>
    <ligand>
        <name>ATP</name>
        <dbReference type="ChEBI" id="CHEBI:30616"/>
    </ligand>
</feature>
<dbReference type="InterPro" id="IPR017441">
    <property type="entry name" value="Protein_kinase_ATP_BS"/>
</dbReference>
<gene>
    <name evidence="2" type="ORF">SVUK_LOCUS4631</name>
</gene>
<name>A0A3P7IPA7_STRVU</name>
<dbReference type="EMBL" id="UYYB01012939">
    <property type="protein sequence ID" value="VDM69633.1"/>
    <property type="molecule type" value="Genomic_DNA"/>
</dbReference>
<accession>A0A3P7IPA7</accession>
<dbReference type="GO" id="GO:0005524">
    <property type="term" value="F:ATP binding"/>
    <property type="evidence" value="ECO:0007669"/>
    <property type="project" value="UniProtKB-UniRule"/>
</dbReference>
<keyword evidence="1" id="KW-0547">Nucleotide-binding</keyword>
<organism evidence="2 3">
    <name type="scientific">Strongylus vulgaris</name>
    <name type="common">Blood worm</name>
    <dbReference type="NCBI Taxonomy" id="40348"/>
    <lineage>
        <taxon>Eukaryota</taxon>
        <taxon>Metazoa</taxon>
        <taxon>Ecdysozoa</taxon>
        <taxon>Nematoda</taxon>
        <taxon>Chromadorea</taxon>
        <taxon>Rhabditida</taxon>
        <taxon>Rhabditina</taxon>
        <taxon>Rhabditomorpha</taxon>
        <taxon>Strongyloidea</taxon>
        <taxon>Strongylidae</taxon>
        <taxon>Strongylus</taxon>
    </lineage>
</organism>
<reference evidence="2 3" key="1">
    <citation type="submission" date="2018-11" db="EMBL/GenBank/DDBJ databases">
        <authorList>
            <consortium name="Pathogen Informatics"/>
        </authorList>
    </citation>
    <scope>NUCLEOTIDE SEQUENCE [LARGE SCALE GENOMIC DNA]</scope>
</reference>
<evidence type="ECO:0008006" key="4">
    <source>
        <dbReference type="Google" id="ProtNLM"/>
    </source>
</evidence>
<dbReference type="AlphaFoldDB" id="A0A3P7IPA7"/>
<dbReference type="PROSITE" id="PS00107">
    <property type="entry name" value="PROTEIN_KINASE_ATP"/>
    <property type="match status" value="1"/>
</dbReference>
<protein>
    <recommendedName>
        <fullName evidence="4">Protein kinase domain-containing protein</fullName>
    </recommendedName>
</protein>
<dbReference type="Proteomes" id="UP000270094">
    <property type="component" value="Unassembled WGS sequence"/>
</dbReference>
<dbReference type="Gene3D" id="3.30.200.20">
    <property type="entry name" value="Phosphorylase Kinase, domain 1"/>
    <property type="match status" value="1"/>
</dbReference>
<proteinExistence type="predicted"/>